<dbReference type="GO" id="GO:0016757">
    <property type="term" value="F:glycosyltransferase activity"/>
    <property type="evidence" value="ECO:0007669"/>
    <property type="project" value="UniProtKB-KW"/>
</dbReference>
<evidence type="ECO:0000256" key="5">
    <source>
        <dbReference type="ARBA" id="ARBA00023136"/>
    </source>
</evidence>
<dbReference type="OrthoDB" id="9797391at2"/>
<dbReference type="PANTHER" id="PTHR43646">
    <property type="entry name" value="GLYCOSYLTRANSFERASE"/>
    <property type="match status" value="1"/>
</dbReference>
<evidence type="ECO:0000256" key="3">
    <source>
        <dbReference type="ARBA" id="ARBA00022676"/>
    </source>
</evidence>
<gene>
    <name evidence="7" type="ORF">SAMN05444417_2594</name>
</gene>
<keyword evidence="8" id="KW-1185">Reference proteome</keyword>
<dbReference type="InterPro" id="IPR001173">
    <property type="entry name" value="Glyco_trans_2-like"/>
</dbReference>
<dbReference type="Pfam" id="PF00535">
    <property type="entry name" value="Glycos_transf_2"/>
    <property type="match status" value="1"/>
</dbReference>
<evidence type="ECO:0000256" key="1">
    <source>
        <dbReference type="ARBA" id="ARBA00004236"/>
    </source>
</evidence>
<dbReference type="InterPro" id="IPR029044">
    <property type="entry name" value="Nucleotide-diphossugar_trans"/>
</dbReference>
<evidence type="ECO:0000256" key="2">
    <source>
        <dbReference type="ARBA" id="ARBA00022475"/>
    </source>
</evidence>
<evidence type="ECO:0000313" key="8">
    <source>
        <dbReference type="Proteomes" id="UP000184292"/>
    </source>
</evidence>
<reference evidence="7 8" key="1">
    <citation type="submission" date="2016-11" db="EMBL/GenBank/DDBJ databases">
        <authorList>
            <person name="Jaros S."/>
            <person name="Januszkiewicz K."/>
            <person name="Wedrychowicz H."/>
        </authorList>
    </citation>
    <scope>NUCLEOTIDE SEQUENCE [LARGE SCALE GENOMIC DNA]</scope>
    <source>
        <strain evidence="7 8">DSM 100565</strain>
    </source>
</reference>
<dbReference type="CDD" id="cd00761">
    <property type="entry name" value="Glyco_tranf_GTA_type"/>
    <property type="match status" value="1"/>
</dbReference>
<dbReference type="SUPFAM" id="SSF53448">
    <property type="entry name" value="Nucleotide-diphospho-sugar transferases"/>
    <property type="match status" value="1"/>
</dbReference>
<dbReference type="AlphaFoldDB" id="A0A1M6FZU3"/>
<proteinExistence type="predicted"/>
<evidence type="ECO:0000259" key="6">
    <source>
        <dbReference type="Pfam" id="PF00535"/>
    </source>
</evidence>
<keyword evidence="3" id="KW-0328">Glycosyltransferase</keyword>
<evidence type="ECO:0000256" key="4">
    <source>
        <dbReference type="ARBA" id="ARBA00022679"/>
    </source>
</evidence>
<dbReference type="GO" id="GO:0005886">
    <property type="term" value="C:plasma membrane"/>
    <property type="evidence" value="ECO:0007669"/>
    <property type="project" value="UniProtKB-SubCell"/>
</dbReference>
<dbReference type="Gene3D" id="3.90.550.10">
    <property type="entry name" value="Spore Coat Polysaccharide Biosynthesis Protein SpsA, Chain A"/>
    <property type="match status" value="1"/>
</dbReference>
<keyword evidence="4 7" id="KW-0808">Transferase</keyword>
<accession>A0A1M6FZU3</accession>
<dbReference type="EMBL" id="FQYO01000004">
    <property type="protein sequence ID" value="SHJ03174.1"/>
    <property type="molecule type" value="Genomic_DNA"/>
</dbReference>
<keyword evidence="2" id="KW-1003">Cell membrane</keyword>
<sequence>MTLAVLIPAANEAGRIGPCLDAVLASTGIPAGARIVVAANGCTDGTVDEARDRAGRAAASGWRLEVLDLPGLGKPGALNAAEEALGPHGGPRVYLDADVTVSAELMSQLAAALDRPGPAYASGRLRMTARGPAARAYAATWARVPFMAEGVPGCGLYAVNAAGRARWGRFPDIIADDAFVRLNFAEHERIGVRASYDWPVVEGAAALLRVRRRQDAGVREVAARFPGLMANETGRRARAAPLAARAPLSFAFYAGIGLLSRVLPHRSTWSRGR</sequence>
<evidence type="ECO:0000313" key="7">
    <source>
        <dbReference type="EMBL" id="SHJ03174.1"/>
    </source>
</evidence>
<organism evidence="7 8">
    <name type="scientific">Wenxinia saemankumensis</name>
    <dbReference type="NCBI Taxonomy" id="1447782"/>
    <lineage>
        <taxon>Bacteria</taxon>
        <taxon>Pseudomonadati</taxon>
        <taxon>Pseudomonadota</taxon>
        <taxon>Alphaproteobacteria</taxon>
        <taxon>Rhodobacterales</taxon>
        <taxon>Roseobacteraceae</taxon>
        <taxon>Wenxinia</taxon>
    </lineage>
</organism>
<dbReference type="PANTHER" id="PTHR43646:SF2">
    <property type="entry name" value="GLYCOSYLTRANSFERASE 2-LIKE DOMAIN-CONTAINING PROTEIN"/>
    <property type="match status" value="1"/>
</dbReference>
<keyword evidence="5" id="KW-0472">Membrane</keyword>
<dbReference type="STRING" id="1447782.SAMN05444417_2594"/>
<name>A0A1M6FZU3_9RHOB</name>
<protein>
    <submittedName>
        <fullName evidence="7">Glycosyltransferase involved in cell wall bisynthesis</fullName>
    </submittedName>
</protein>
<comment type="subcellular location">
    <subcellularLocation>
        <location evidence="1">Cell membrane</location>
    </subcellularLocation>
</comment>
<feature type="domain" description="Glycosyltransferase 2-like" evidence="6">
    <location>
        <begin position="5"/>
        <end position="133"/>
    </location>
</feature>
<dbReference type="Proteomes" id="UP000184292">
    <property type="component" value="Unassembled WGS sequence"/>
</dbReference>
<dbReference type="RefSeq" id="WP_073331227.1">
    <property type="nucleotide sequence ID" value="NZ_FQYO01000004.1"/>
</dbReference>